<gene>
    <name evidence="1" type="ORF">EZS28_044585</name>
</gene>
<reference evidence="1 2" key="1">
    <citation type="submission" date="2019-03" db="EMBL/GenBank/DDBJ databases">
        <title>Single cell metagenomics reveals metabolic interactions within the superorganism composed of flagellate Streblomastix strix and complex community of Bacteroidetes bacteria on its surface.</title>
        <authorList>
            <person name="Treitli S.C."/>
            <person name="Kolisko M."/>
            <person name="Husnik F."/>
            <person name="Keeling P."/>
            <person name="Hampl V."/>
        </authorList>
    </citation>
    <scope>NUCLEOTIDE SEQUENCE [LARGE SCALE GENOMIC DNA]</scope>
    <source>
        <strain evidence="1">ST1C</strain>
    </source>
</reference>
<dbReference type="AlphaFoldDB" id="A0A5J4TNV4"/>
<evidence type="ECO:0000313" key="1">
    <source>
        <dbReference type="EMBL" id="KAA6359887.1"/>
    </source>
</evidence>
<evidence type="ECO:0000313" key="2">
    <source>
        <dbReference type="Proteomes" id="UP000324800"/>
    </source>
</evidence>
<protein>
    <submittedName>
        <fullName evidence="1">Uncharacterized protein</fullName>
    </submittedName>
</protein>
<comment type="caution">
    <text evidence="1">The sequence shown here is derived from an EMBL/GenBank/DDBJ whole genome shotgun (WGS) entry which is preliminary data.</text>
</comment>
<name>A0A5J4TNV4_9EUKA</name>
<dbReference type="Proteomes" id="UP000324800">
    <property type="component" value="Unassembled WGS sequence"/>
</dbReference>
<organism evidence="1 2">
    <name type="scientific">Streblomastix strix</name>
    <dbReference type="NCBI Taxonomy" id="222440"/>
    <lineage>
        <taxon>Eukaryota</taxon>
        <taxon>Metamonada</taxon>
        <taxon>Preaxostyla</taxon>
        <taxon>Oxymonadida</taxon>
        <taxon>Streblomastigidae</taxon>
        <taxon>Streblomastix</taxon>
    </lineage>
</organism>
<proteinExistence type="predicted"/>
<accession>A0A5J4TNV4</accession>
<dbReference type="EMBL" id="SNRW01027745">
    <property type="protein sequence ID" value="KAA6359887.1"/>
    <property type="molecule type" value="Genomic_DNA"/>
</dbReference>
<sequence>MLSTQGVCNAFQRGIYFQQDIAEGVSDHVLLNSKGLLDGTNQEEAQQKRSQTEICRYETVNVDSLPQSTQGLHEFTQSKQEGNYDEIRDRCQFCDDL</sequence>